<gene>
    <name evidence="6" type="ORF">E2493_11690</name>
</gene>
<dbReference type="Pfam" id="PF00117">
    <property type="entry name" value="GATase"/>
    <property type="match status" value="1"/>
</dbReference>
<dbReference type="AlphaFoldDB" id="A0A4Y8ZQ18"/>
<dbReference type="CDD" id="cd01743">
    <property type="entry name" value="GATase1_Anthranilate_Synthase"/>
    <property type="match status" value="1"/>
</dbReference>
<proteinExistence type="predicted"/>
<dbReference type="GO" id="GO:0002047">
    <property type="term" value="P:phenazine biosynthetic process"/>
    <property type="evidence" value="ECO:0007669"/>
    <property type="project" value="TreeGrafter"/>
</dbReference>
<dbReference type="PANTHER" id="PTHR43418:SF2">
    <property type="entry name" value="BIFUNCTIONAL PROTEIN TRPGD"/>
    <property type="match status" value="1"/>
</dbReference>
<evidence type="ECO:0000256" key="1">
    <source>
        <dbReference type="ARBA" id="ARBA00012266"/>
    </source>
</evidence>
<name>A0A4Y8ZQ18_9SPHN</name>
<dbReference type="InterPro" id="IPR017926">
    <property type="entry name" value="GATASE"/>
</dbReference>
<comment type="catalytic activity">
    <reaction evidence="4">
        <text>chorismate + L-glutamine = anthranilate + pyruvate + L-glutamate + H(+)</text>
        <dbReference type="Rhea" id="RHEA:21732"/>
        <dbReference type="ChEBI" id="CHEBI:15361"/>
        <dbReference type="ChEBI" id="CHEBI:15378"/>
        <dbReference type="ChEBI" id="CHEBI:16567"/>
        <dbReference type="ChEBI" id="CHEBI:29748"/>
        <dbReference type="ChEBI" id="CHEBI:29985"/>
        <dbReference type="ChEBI" id="CHEBI:58359"/>
        <dbReference type="EC" id="4.1.3.27"/>
    </reaction>
</comment>
<dbReference type="GO" id="GO:0004049">
    <property type="term" value="F:anthranilate synthase activity"/>
    <property type="evidence" value="ECO:0007669"/>
    <property type="project" value="UniProtKB-EC"/>
</dbReference>
<dbReference type="Proteomes" id="UP000298213">
    <property type="component" value="Unassembled WGS sequence"/>
</dbReference>
<evidence type="ECO:0000256" key="4">
    <source>
        <dbReference type="ARBA" id="ARBA00047683"/>
    </source>
</evidence>
<protein>
    <recommendedName>
        <fullName evidence="1">anthranilate synthase</fullName>
        <ecNumber evidence="1">4.1.3.27</ecNumber>
    </recommendedName>
</protein>
<dbReference type="Gene3D" id="3.40.50.880">
    <property type="match status" value="1"/>
</dbReference>
<dbReference type="SUPFAM" id="SSF52317">
    <property type="entry name" value="Class I glutamine amidotransferase-like"/>
    <property type="match status" value="1"/>
</dbReference>
<dbReference type="PRINTS" id="PR00097">
    <property type="entry name" value="ANTSNTHASEII"/>
</dbReference>
<dbReference type="PRINTS" id="PR00096">
    <property type="entry name" value="GATASE"/>
</dbReference>
<dbReference type="FunFam" id="3.40.50.880:FF:000003">
    <property type="entry name" value="Anthranilate synthase component II"/>
    <property type="match status" value="1"/>
</dbReference>
<dbReference type="PANTHER" id="PTHR43418">
    <property type="entry name" value="MULTIFUNCTIONAL TRYPTOPHAN BIOSYNTHESIS PROTEIN-RELATED"/>
    <property type="match status" value="1"/>
</dbReference>
<dbReference type="InterPro" id="IPR029062">
    <property type="entry name" value="Class_I_gatase-like"/>
</dbReference>
<reference evidence="6 7" key="1">
    <citation type="submission" date="2019-03" db="EMBL/GenBank/DDBJ databases">
        <title>Genome sequence of Sphingomonas sp. 17J27-24.</title>
        <authorList>
            <person name="Kim M."/>
            <person name="Maeng S."/>
            <person name="Sathiyaraj S."/>
        </authorList>
    </citation>
    <scope>NUCLEOTIDE SEQUENCE [LARGE SCALE GENOMIC DNA]</scope>
    <source>
        <strain evidence="6 7">17J27-24</strain>
    </source>
</reference>
<dbReference type="InterPro" id="IPR006221">
    <property type="entry name" value="TrpG/PapA_dom"/>
</dbReference>
<dbReference type="OrthoDB" id="9803598at2"/>
<dbReference type="InterPro" id="IPR050472">
    <property type="entry name" value="Anth_synth/Amidotransfase"/>
</dbReference>
<keyword evidence="2" id="KW-0315">Glutamine amidotransferase</keyword>
<dbReference type="NCBIfam" id="TIGR00566">
    <property type="entry name" value="trpG_papA"/>
    <property type="match status" value="1"/>
</dbReference>
<accession>A0A4Y8ZQ18</accession>
<feature type="domain" description="Glutamine amidotransferase" evidence="5">
    <location>
        <begin position="1"/>
        <end position="182"/>
    </location>
</feature>
<dbReference type="GO" id="GO:0004048">
    <property type="term" value="F:anthranilate phosphoribosyltransferase activity"/>
    <property type="evidence" value="ECO:0007669"/>
    <property type="project" value="TreeGrafter"/>
</dbReference>
<dbReference type="EMBL" id="SPDV01000020">
    <property type="protein sequence ID" value="TFI58110.1"/>
    <property type="molecule type" value="Genomic_DNA"/>
</dbReference>
<dbReference type="GO" id="GO:0005829">
    <property type="term" value="C:cytosol"/>
    <property type="evidence" value="ECO:0007669"/>
    <property type="project" value="TreeGrafter"/>
</dbReference>
<keyword evidence="7" id="KW-1185">Reference proteome</keyword>
<comment type="caution">
    <text evidence="6">The sequence shown here is derived from an EMBL/GenBank/DDBJ whole genome shotgun (WGS) entry which is preliminary data.</text>
</comment>
<evidence type="ECO:0000313" key="7">
    <source>
        <dbReference type="Proteomes" id="UP000298213"/>
    </source>
</evidence>
<dbReference type="PROSITE" id="PS51273">
    <property type="entry name" value="GATASE_TYPE_1"/>
    <property type="match status" value="1"/>
</dbReference>
<sequence>MIDNLDSFTFNLVESIERLGAKVRVLRNSVAAADALALAEESGAHLVLSPGPGRPEDAGCCLELLALARGRVPVLGVCLGHQAMVLEAGGEVVRAPAPVHGKTSLLVHDGQGPFAGLDGPVQIGRYHSLCTRNIPPRFTVHAETEGMAMAISDPAALQTGLQFHPESILTPTGNRMLANILLKGRGQSDTP</sequence>
<keyword evidence="3" id="KW-0456">Lyase</keyword>
<evidence type="ECO:0000256" key="2">
    <source>
        <dbReference type="ARBA" id="ARBA00022962"/>
    </source>
</evidence>
<dbReference type="EC" id="4.1.3.27" evidence="1"/>
<evidence type="ECO:0000313" key="6">
    <source>
        <dbReference type="EMBL" id="TFI58110.1"/>
    </source>
</evidence>
<dbReference type="PRINTS" id="PR00099">
    <property type="entry name" value="CPSGATASE"/>
</dbReference>
<dbReference type="GO" id="GO:0000162">
    <property type="term" value="P:L-tryptophan biosynthetic process"/>
    <property type="evidence" value="ECO:0007669"/>
    <property type="project" value="TreeGrafter"/>
</dbReference>
<organism evidence="6 7">
    <name type="scientific">Sphingomonas parva</name>
    <dbReference type="NCBI Taxonomy" id="2555898"/>
    <lineage>
        <taxon>Bacteria</taxon>
        <taxon>Pseudomonadati</taxon>
        <taxon>Pseudomonadota</taxon>
        <taxon>Alphaproteobacteria</taxon>
        <taxon>Sphingomonadales</taxon>
        <taxon>Sphingomonadaceae</taxon>
        <taxon>Sphingomonas</taxon>
    </lineage>
</organism>
<evidence type="ECO:0000259" key="5">
    <source>
        <dbReference type="Pfam" id="PF00117"/>
    </source>
</evidence>
<evidence type="ECO:0000256" key="3">
    <source>
        <dbReference type="ARBA" id="ARBA00023239"/>
    </source>
</evidence>